<evidence type="ECO:0000256" key="9">
    <source>
        <dbReference type="ARBA" id="ARBA00023136"/>
    </source>
</evidence>
<dbReference type="AlphaFoldDB" id="A0A2W4W681"/>
<dbReference type="Proteomes" id="UP000249467">
    <property type="component" value="Unassembled WGS sequence"/>
</dbReference>
<keyword evidence="4" id="KW-0808">Transferase</keyword>
<feature type="domain" description="PAS" evidence="10">
    <location>
        <begin position="488"/>
        <end position="560"/>
    </location>
</feature>
<dbReference type="PANTHER" id="PTHR44757">
    <property type="entry name" value="DIGUANYLATE CYCLASE DGCP"/>
    <property type="match status" value="1"/>
</dbReference>
<evidence type="ECO:0000256" key="4">
    <source>
        <dbReference type="ARBA" id="ARBA00022679"/>
    </source>
</evidence>
<dbReference type="SUPFAM" id="SSF55073">
    <property type="entry name" value="Nucleotide cyclase"/>
    <property type="match status" value="1"/>
</dbReference>
<name>A0A2W4W681_9CYAN</name>
<dbReference type="GO" id="GO:0016740">
    <property type="term" value="F:transferase activity"/>
    <property type="evidence" value="ECO:0007669"/>
    <property type="project" value="UniProtKB-KW"/>
</dbReference>
<dbReference type="PROSITE" id="PS50887">
    <property type="entry name" value="GGDEF"/>
    <property type="match status" value="1"/>
</dbReference>
<dbReference type="CDD" id="cd00130">
    <property type="entry name" value="PAS"/>
    <property type="match status" value="3"/>
</dbReference>
<dbReference type="Gene3D" id="2.10.70.100">
    <property type="match status" value="1"/>
</dbReference>
<evidence type="ECO:0000259" key="12">
    <source>
        <dbReference type="PROSITE" id="PS50887"/>
    </source>
</evidence>
<accession>A0A2W4W681</accession>
<organism evidence="13 14">
    <name type="scientific">Pseudanabaena frigida</name>
    <dbReference type="NCBI Taxonomy" id="945775"/>
    <lineage>
        <taxon>Bacteria</taxon>
        <taxon>Bacillati</taxon>
        <taxon>Cyanobacteriota</taxon>
        <taxon>Cyanophyceae</taxon>
        <taxon>Pseudanabaenales</taxon>
        <taxon>Pseudanabaenaceae</taxon>
        <taxon>Pseudanabaena</taxon>
    </lineage>
</organism>
<evidence type="ECO:0000259" key="11">
    <source>
        <dbReference type="PROSITE" id="PS50113"/>
    </source>
</evidence>
<evidence type="ECO:0008006" key="15">
    <source>
        <dbReference type="Google" id="ProtNLM"/>
    </source>
</evidence>
<dbReference type="NCBIfam" id="TIGR00254">
    <property type="entry name" value="GGDEF"/>
    <property type="match status" value="1"/>
</dbReference>
<feature type="domain" description="PAS" evidence="10">
    <location>
        <begin position="241"/>
        <end position="311"/>
    </location>
</feature>
<feature type="domain" description="PAC" evidence="11">
    <location>
        <begin position="188"/>
        <end position="240"/>
    </location>
</feature>
<dbReference type="InterPro" id="IPR001610">
    <property type="entry name" value="PAC"/>
</dbReference>
<dbReference type="InterPro" id="IPR013655">
    <property type="entry name" value="PAS_fold_3"/>
</dbReference>
<evidence type="ECO:0000256" key="3">
    <source>
        <dbReference type="ARBA" id="ARBA00022519"/>
    </source>
</evidence>
<comment type="subcellular location">
    <subcellularLocation>
        <location evidence="1">Cell inner membrane</location>
        <topology evidence="1">Multi-pass membrane protein</topology>
    </subcellularLocation>
</comment>
<evidence type="ECO:0000259" key="10">
    <source>
        <dbReference type="PROSITE" id="PS50112"/>
    </source>
</evidence>
<sequence>MLVLYDCEHRIQAINQELVNVLGWTLVEIRERKWLGDRCDNRQKNLFAWDILKKLAGEWQYFQAIAKDGRKVETCWANVCLHNSTSLSIGIDLSELQTVAQRLELFFSYSRDGCFYALLDRPIKLDETIDQEALRNYIFANQQIIYANNALLMHYEATRLSLMPNQLFGSKSENDRKAWRELLNTGRVCIEMERHRLDGTTIFIEAEYICCYDNHGKAIGYFGIQRDVTCRKQAEIDWQQIEARNRALLNSIPDLIFVLDRQGTYLDCKTSRYEDLVLSQAELIGKTVWEVLPQDLAKLVVNYINQALLTQKIEIYEYQLQLNSRVQFFEARHIAIDNERVLVIVRNITESKLTEQALRESEQRYQALFNSDADAVFIHGIAPDGKPGQFQEVNDAACISLGYTREELLQLSPQDIIDPDTRISPNVLEAFNSNSFLTVKTKHVRKDGSTFPVEARLTLMEKSGEMMILAFARDISDRVSSEEALKRSEERLQLAQKIGGIGTFEWNIQTNVVTWTEELEAIFGISKGSYSGKSEDWQKAVYPEDLPKLQSEIEESVRKKVELNTEFRIVRPDGALRWLAANSQVFIDESGQPLSMIGVNMDITKQKDNELMLQRLASLDYLTQVANRHQFDMLLKSEWLRLGREKQFLSLIMCDVDYFKIYNDTYGHQAGDLCLQKVAQAIQLSVKRPADLVSRYGGEEFAIVLPNTDVDGAIEVAKQIQQEIADTKLIHEGSAVSHYITMSLGIASMIPLGDISEDVLVSRADYALYEAKKQGRDRLYAIG</sequence>
<dbReference type="EMBL" id="QBML01000021">
    <property type="protein sequence ID" value="PZO38867.1"/>
    <property type="molecule type" value="Genomic_DNA"/>
</dbReference>
<proteinExistence type="predicted"/>
<evidence type="ECO:0000256" key="1">
    <source>
        <dbReference type="ARBA" id="ARBA00004429"/>
    </source>
</evidence>
<dbReference type="InterPro" id="IPR029787">
    <property type="entry name" value="Nucleotide_cyclase"/>
</dbReference>
<dbReference type="GO" id="GO:0000166">
    <property type="term" value="F:nucleotide binding"/>
    <property type="evidence" value="ECO:0007669"/>
    <property type="project" value="UniProtKB-KW"/>
</dbReference>
<keyword evidence="9" id="KW-0472">Membrane</keyword>
<dbReference type="SUPFAM" id="SSF55785">
    <property type="entry name" value="PYP-like sensor domain (PAS domain)"/>
    <property type="match status" value="4"/>
</dbReference>
<dbReference type="InterPro" id="IPR035965">
    <property type="entry name" value="PAS-like_dom_sf"/>
</dbReference>
<keyword evidence="6" id="KW-0677">Repeat</keyword>
<dbReference type="PROSITE" id="PS50113">
    <property type="entry name" value="PAC"/>
    <property type="match status" value="3"/>
</dbReference>
<dbReference type="InterPro" id="IPR013656">
    <property type="entry name" value="PAS_4"/>
</dbReference>
<keyword evidence="8" id="KW-1133">Transmembrane helix</keyword>
<dbReference type="Pfam" id="PF13426">
    <property type="entry name" value="PAS_9"/>
    <property type="match status" value="1"/>
</dbReference>
<reference evidence="13 14" key="2">
    <citation type="submission" date="2018-06" db="EMBL/GenBank/DDBJ databases">
        <title>Metagenomic assembly of (sub)arctic Cyanobacteria and their associated microbiome from non-axenic cultures.</title>
        <authorList>
            <person name="Baurain D."/>
        </authorList>
    </citation>
    <scope>NUCLEOTIDE SEQUENCE [LARGE SCALE GENOMIC DNA]</scope>
    <source>
        <strain evidence="13">ULC066bin1</strain>
    </source>
</reference>
<dbReference type="NCBIfam" id="TIGR00229">
    <property type="entry name" value="sensory_box"/>
    <property type="match status" value="3"/>
</dbReference>
<dbReference type="FunFam" id="3.30.70.270:FF:000001">
    <property type="entry name" value="Diguanylate cyclase domain protein"/>
    <property type="match status" value="1"/>
</dbReference>
<feature type="domain" description="PAC" evidence="11">
    <location>
        <begin position="437"/>
        <end position="487"/>
    </location>
</feature>
<evidence type="ECO:0000313" key="13">
    <source>
        <dbReference type="EMBL" id="PZO38867.1"/>
    </source>
</evidence>
<dbReference type="Pfam" id="PF08447">
    <property type="entry name" value="PAS_3"/>
    <property type="match status" value="1"/>
</dbReference>
<keyword evidence="3" id="KW-0997">Cell inner membrane</keyword>
<evidence type="ECO:0000256" key="2">
    <source>
        <dbReference type="ARBA" id="ARBA00022475"/>
    </source>
</evidence>
<dbReference type="InterPro" id="IPR043128">
    <property type="entry name" value="Rev_trsase/Diguanyl_cyclase"/>
</dbReference>
<dbReference type="Pfam" id="PF00990">
    <property type="entry name" value="GGDEF"/>
    <property type="match status" value="1"/>
</dbReference>
<evidence type="ECO:0000313" key="14">
    <source>
        <dbReference type="Proteomes" id="UP000249467"/>
    </source>
</evidence>
<dbReference type="GO" id="GO:0005886">
    <property type="term" value="C:plasma membrane"/>
    <property type="evidence" value="ECO:0007669"/>
    <property type="project" value="UniProtKB-SubCell"/>
</dbReference>
<dbReference type="CDD" id="cd01949">
    <property type="entry name" value="GGDEF"/>
    <property type="match status" value="1"/>
</dbReference>
<keyword evidence="2" id="KW-1003">Cell membrane</keyword>
<evidence type="ECO:0000256" key="5">
    <source>
        <dbReference type="ARBA" id="ARBA00022692"/>
    </source>
</evidence>
<dbReference type="Pfam" id="PF08448">
    <property type="entry name" value="PAS_4"/>
    <property type="match status" value="2"/>
</dbReference>
<dbReference type="SMART" id="SM00267">
    <property type="entry name" value="GGDEF"/>
    <property type="match status" value="1"/>
</dbReference>
<dbReference type="FunFam" id="2.10.70.100:FF:000001">
    <property type="entry name" value="Sensory transduction histidine kinase"/>
    <property type="match status" value="1"/>
</dbReference>
<dbReference type="InterPro" id="IPR000700">
    <property type="entry name" value="PAS-assoc_C"/>
</dbReference>
<feature type="domain" description="PAC" evidence="11">
    <location>
        <begin position="563"/>
        <end position="615"/>
    </location>
</feature>
<comment type="caution">
    <text evidence="13">The sequence shown here is derived from an EMBL/GenBank/DDBJ whole genome shotgun (WGS) entry which is preliminary data.</text>
</comment>
<evidence type="ECO:0000256" key="7">
    <source>
        <dbReference type="ARBA" id="ARBA00022741"/>
    </source>
</evidence>
<dbReference type="PROSITE" id="PS50112">
    <property type="entry name" value="PAS"/>
    <property type="match status" value="2"/>
</dbReference>
<dbReference type="Gene3D" id="3.30.450.20">
    <property type="entry name" value="PAS domain"/>
    <property type="match status" value="4"/>
</dbReference>
<dbReference type="SMART" id="SM00091">
    <property type="entry name" value="PAS"/>
    <property type="match status" value="3"/>
</dbReference>
<dbReference type="InterPro" id="IPR052155">
    <property type="entry name" value="Biofilm_reg_signaling"/>
</dbReference>
<dbReference type="Gene3D" id="3.30.70.270">
    <property type="match status" value="1"/>
</dbReference>
<evidence type="ECO:0000256" key="6">
    <source>
        <dbReference type="ARBA" id="ARBA00022737"/>
    </source>
</evidence>
<dbReference type="PANTHER" id="PTHR44757:SF2">
    <property type="entry name" value="BIOFILM ARCHITECTURE MAINTENANCE PROTEIN MBAA"/>
    <property type="match status" value="1"/>
</dbReference>
<dbReference type="InterPro" id="IPR000014">
    <property type="entry name" value="PAS"/>
</dbReference>
<dbReference type="InterPro" id="IPR000160">
    <property type="entry name" value="GGDEF_dom"/>
</dbReference>
<keyword evidence="7" id="KW-0547">Nucleotide-binding</keyword>
<reference evidence="13 14" key="1">
    <citation type="submission" date="2018-04" db="EMBL/GenBank/DDBJ databases">
        <authorList>
            <person name="Go L.Y."/>
            <person name="Mitchell J.A."/>
        </authorList>
    </citation>
    <scope>NUCLEOTIDE SEQUENCE [LARGE SCALE GENOMIC DNA]</scope>
    <source>
        <strain evidence="13">ULC066bin1</strain>
    </source>
</reference>
<feature type="domain" description="GGDEF" evidence="12">
    <location>
        <begin position="647"/>
        <end position="783"/>
    </location>
</feature>
<dbReference type="SMART" id="SM00086">
    <property type="entry name" value="PAC"/>
    <property type="match status" value="3"/>
</dbReference>
<keyword evidence="5" id="KW-0812">Transmembrane</keyword>
<protein>
    <recommendedName>
        <fullName evidence="15">Diguanylate cyclase</fullName>
    </recommendedName>
</protein>
<evidence type="ECO:0000256" key="8">
    <source>
        <dbReference type="ARBA" id="ARBA00022989"/>
    </source>
</evidence>
<gene>
    <name evidence="13" type="ORF">DCF19_15450</name>
</gene>